<dbReference type="PROSITE" id="PS50297">
    <property type="entry name" value="ANK_REP_REGION"/>
    <property type="match status" value="3"/>
</dbReference>
<keyword evidence="1" id="KW-0677">Repeat</keyword>
<sequence>MSTSQALKSRELYTVGWMAALPKELSAAIAMFDEQHDRPLDFDKHPSDSNSYHCGRIGNHNVVVACLPHGICGTTSAATTATSMLFSFPNVKVGLIVGIGAAIPSDANDIRLGDVVVSLPHGRSGGVIQYDLGKNHVETASGSDHVLQVFERRGTLNTPPQALLNATGSLKARARIYGHQFPELLQDMLRRHPRMAKSKPRQPGYVYQGQEKDRLFQASYPHMSGLGCKDCDPAREISRDAREDPLIPEVHYGVIASGNRLIKDATERDMIAKDSGEDCLCLEMEVAGLMNAFPCIVIRGICDYADSHKNDDWQEYAAATAAVYAKEVLSYLDSAEVTKTSRAIEVIEQLSEDVHKMGVSLKGVAKTMDETQANSVYHNIVKWLSAPDPSTNFNEAQEQRREGTGSWFLQGQVLKEWKEKPYARTWLHGLSGCGKTILSSSIIGLLQHEDPPPCPLIYFFFDFRNSTKQSLDGMLRSLITQLYQQLPHLRHFVEESCKFHKRGTQQPSTDSLKVLYDTMARDAAWVRMVLDAVDEAPKRRDLLDWLESSVGRKEYNLQLIVTSRLEEDIETAFLRCINPEHHVNIQQNMVDTDIRSYVCHRVLDEQAFKRWQRQPKVQARIVEDLTRKAGGMFRWVVCQLDVLEQCVDYNSLCRALETLPKTLDETYHRMLTAISEVNFNQATTVLNLLMWSENYQPLSLGAIVDALAVRLDVEPGFDPENRMPYPRDMMRLCSSLVSIDRKGNEDCPAKWTLQLAHFSVKEYLVSSRVLEEFRRPLNEKLAKTHLAKIGPDISLVLEKYPLSMYSVGSWAIMASGADAADRSLWDLIKSSFNAVDSGLWGACLQHSGGPPPPEALYYPCLLGSSLVARILLDYGVNPNVNNQSERRRSALQAASEKGHTDIVQVLIQCGHDIDADDYDGVTALHAASASGHIELVQMLLEYGAEPSKRDHLGETALIAASIKGNTEAVQRLVSHGADINATDKQGRTAIRVAIERGFPDIVQYLHAAGAKLVIGRIST</sequence>
<organism evidence="4 5">
    <name type="scientific">Aureobasidium pullulans</name>
    <name type="common">Black yeast</name>
    <name type="synonym">Pullularia pullulans</name>
    <dbReference type="NCBI Taxonomy" id="5580"/>
    <lineage>
        <taxon>Eukaryota</taxon>
        <taxon>Fungi</taxon>
        <taxon>Dikarya</taxon>
        <taxon>Ascomycota</taxon>
        <taxon>Pezizomycotina</taxon>
        <taxon>Dothideomycetes</taxon>
        <taxon>Dothideomycetidae</taxon>
        <taxon>Dothideales</taxon>
        <taxon>Saccotheciaceae</taxon>
        <taxon>Aureobasidium</taxon>
    </lineage>
</organism>
<dbReference type="InterPro" id="IPR053137">
    <property type="entry name" value="NLR-like"/>
</dbReference>
<feature type="repeat" description="ANK" evidence="2">
    <location>
        <begin position="952"/>
        <end position="984"/>
    </location>
</feature>
<feature type="domain" description="Nephrocystin 3-like N-terminal" evidence="3">
    <location>
        <begin position="403"/>
        <end position="564"/>
    </location>
</feature>
<dbReference type="Gene3D" id="3.40.50.1580">
    <property type="entry name" value="Nucleoside phosphorylase domain"/>
    <property type="match status" value="1"/>
</dbReference>
<accession>A0A4S9F940</accession>
<dbReference type="InterPro" id="IPR056884">
    <property type="entry name" value="NPHP3-like_N"/>
</dbReference>
<keyword evidence="2" id="KW-0040">ANK repeat</keyword>
<dbReference type="Gene3D" id="1.25.40.20">
    <property type="entry name" value="Ankyrin repeat-containing domain"/>
    <property type="match status" value="1"/>
</dbReference>
<dbReference type="PANTHER" id="PTHR46082">
    <property type="entry name" value="ATP/GTP-BINDING PROTEIN-RELATED"/>
    <property type="match status" value="1"/>
</dbReference>
<evidence type="ECO:0000256" key="1">
    <source>
        <dbReference type="ARBA" id="ARBA00022737"/>
    </source>
</evidence>
<dbReference type="Pfam" id="PF24883">
    <property type="entry name" value="NPHP3_N"/>
    <property type="match status" value="1"/>
</dbReference>
<dbReference type="Gene3D" id="3.40.50.300">
    <property type="entry name" value="P-loop containing nucleotide triphosphate hydrolases"/>
    <property type="match status" value="1"/>
</dbReference>
<feature type="repeat" description="ANK" evidence="2">
    <location>
        <begin position="919"/>
        <end position="951"/>
    </location>
</feature>
<dbReference type="PRINTS" id="PR01415">
    <property type="entry name" value="ANKYRIN"/>
</dbReference>
<dbReference type="EMBL" id="QZAV01000005">
    <property type="protein sequence ID" value="THX44235.1"/>
    <property type="molecule type" value="Genomic_DNA"/>
</dbReference>
<dbReference type="SUPFAM" id="SSF53167">
    <property type="entry name" value="Purine and uridine phosphorylases"/>
    <property type="match status" value="1"/>
</dbReference>
<name>A0A4S9F940_AURPU</name>
<gene>
    <name evidence="4" type="ORF">D6D10_00529</name>
</gene>
<dbReference type="SUPFAM" id="SSF52540">
    <property type="entry name" value="P-loop containing nucleoside triphosphate hydrolases"/>
    <property type="match status" value="1"/>
</dbReference>
<dbReference type="PROSITE" id="PS50088">
    <property type="entry name" value="ANK_REPEAT"/>
    <property type="match status" value="3"/>
</dbReference>
<reference evidence="4 5" key="1">
    <citation type="submission" date="2018-10" db="EMBL/GenBank/DDBJ databases">
        <title>Fifty Aureobasidium pullulans genomes reveal a recombining polyextremotolerant generalist.</title>
        <authorList>
            <person name="Gostincar C."/>
            <person name="Turk M."/>
            <person name="Zajc J."/>
            <person name="Gunde-Cimerman N."/>
        </authorList>
    </citation>
    <scope>NUCLEOTIDE SEQUENCE [LARGE SCALE GENOMIC DNA]</scope>
    <source>
        <strain evidence="4 5">EXF-9785</strain>
    </source>
</reference>
<dbReference type="SUPFAM" id="SSF48403">
    <property type="entry name" value="Ankyrin repeat"/>
    <property type="match status" value="1"/>
</dbReference>
<dbReference type="InterPro" id="IPR036770">
    <property type="entry name" value="Ankyrin_rpt-contain_sf"/>
</dbReference>
<dbReference type="PANTHER" id="PTHR46082:SF11">
    <property type="entry name" value="AAA+ ATPASE DOMAIN-CONTAINING PROTEIN-RELATED"/>
    <property type="match status" value="1"/>
</dbReference>
<comment type="caution">
    <text evidence="4">The sequence shown here is derived from an EMBL/GenBank/DDBJ whole genome shotgun (WGS) entry which is preliminary data.</text>
</comment>
<dbReference type="Proteomes" id="UP000308953">
    <property type="component" value="Unassembled WGS sequence"/>
</dbReference>
<evidence type="ECO:0000313" key="4">
    <source>
        <dbReference type="EMBL" id="THX44235.1"/>
    </source>
</evidence>
<dbReference type="Pfam" id="PF12796">
    <property type="entry name" value="Ank_2"/>
    <property type="match status" value="1"/>
</dbReference>
<proteinExistence type="predicted"/>
<dbReference type="InterPro" id="IPR002110">
    <property type="entry name" value="Ankyrin_rpt"/>
</dbReference>
<dbReference type="InterPro" id="IPR027417">
    <property type="entry name" value="P-loop_NTPase"/>
</dbReference>
<evidence type="ECO:0000259" key="3">
    <source>
        <dbReference type="Pfam" id="PF24883"/>
    </source>
</evidence>
<dbReference type="InterPro" id="IPR035994">
    <property type="entry name" value="Nucleoside_phosphorylase_sf"/>
</dbReference>
<dbReference type="SMART" id="SM00248">
    <property type="entry name" value="ANK"/>
    <property type="match status" value="4"/>
</dbReference>
<dbReference type="GO" id="GO:0009116">
    <property type="term" value="P:nucleoside metabolic process"/>
    <property type="evidence" value="ECO:0007669"/>
    <property type="project" value="InterPro"/>
</dbReference>
<dbReference type="AlphaFoldDB" id="A0A4S9F940"/>
<dbReference type="GO" id="GO:0003824">
    <property type="term" value="F:catalytic activity"/>
    <property type="evidence" value="ECO:0007669"/>
    <property type="project" value="InterPro"/>
</dbReference>
<evidence type="ECO:0000256" key="2">
    <source>
        <dbReference type="PROSITE-ProRule" id="PRU00023"/>
    </source>
</evidence>
<feature type="repeat" description="ANK" evidence="2">
    <location>
        <begin position="886"/>
        <end position="918"/>
    </location>
</feature>
<protein>
    <submittedName>
        <fullName evidence="4">Pfs, NACHT and ankyrin domain protein</fullName>
    </submittedName>
</protein>
<dbReference type="Pfam" id="PF13637">
    <property type="entry name" value="Ank_4"/>
    <property type="match status" value="1"/>
</dbReference>
<evidence type="ECO:0000313" key="5">
    <source>
        <dbReference type="Proteomes" id="UP000308953"/>
    </source>
</evidence>